<evidence type="ECO:0000313" key="1">
    <source>
        <dbReference type="EnsemblMetazoa" id="tetur06g05980.1"/>
    </source>
</evidence>
<keyword evidence="2" id="KW-1185">Reference proteome</keyword>
<reference evidence="1" key="2">
    <citation type="submission" date="2015-06" db="UniProtKB">
        <authorList>
            <consortium name="EnsemblMetazoa"/>
        </authorList>
    </citation>
    <scope>IDENTIFICATION</scope>
</reference>
<name>T1K7Y3_TETUR</name>
<proteinExistence type="predicted"/>
<accession>T1K7Y3</accession>
<dbReference type="HOGENOM" id="CLU_2443654_0_0_1"/>
<dbReference type="EnsemblMetazoa" id="tetur06g05980.1">
    <property type="protein sequence ID" value="tetur06g05980.1"/>
    <property type="gene ID" value="tetur06g05980"/>
</dbReference>
<dbReference type="EMBL" id="CAEY01001814">
    <property type="status" value="NOT_ANNOTATED_CDS"/>
    <property type="molecule type" value="Genomic_DNA"/>
</dbReference>
<sequence length="90" mass="10688">MKGEMRKRQLSENKRFELQVLSHQPKRPSSINTATANIEETFPKDSVQHSISNQDHCYQLHSEQAKVKTFKKTVFIQFPFQQNFHLQEKE</sequence>
<dbReference type="AlphaFoldDB" id="T1K7Y3"/>
<reference evidence="2" key="1">
    <citation type="submission" date="2011-08" db="EMBL/GenBank/DDBJ databases">
        <authorList>
            <person name="Rombauts S."/>
        </authorList>
    </citation>
    <scope>NUCLEOTIDE SEQUENCE</scope>
    <source>
        <strain evidence="2">London</strain>
    </source>
</reference>
<organism evidence="1 2">
    <name type="scientific">Tetranychus urticae</name>
    <name type="common">Two-spotted spider mite</name>
    <dbReference type="NCBI Taxonomy" id="32264"/>
    <lineage>
        <taxon>Eukaryota</taxon>
        <taxon>Metazoa</taxon>
        <taxon>Ecdysozoa</taxon>
        <taxon>Arthropoda</taxon>
        <taxon>Chelicerata</taxon>
        <taxon>Arachnida</taxon>
        <taxon>Acari</taxon>
        <taxon>Acariformes</taxon>
        <taxon>Trombidiformes</taxon>
        <taxon>Prostigmata</taxon>
        <taxon>Eleutherengona</taxon>
        <taxon>Raphignathae</taxon>
        <taxon>Tetranychoidea</taxon>
        <taxon>Tetranychidae</taxon>
        <taxon>Tetranychus</taxon>
    </lineage>
</organism>
<protein>
    <submittedName>
        <fullName evidence="1">Uncharacterized protein</fullName>
    </submittedName>
</protein>
<evidence type="ECO:0000313" key="2">
    <source>
        <dbReference type="Proteomes" id="UP000015104"/>
    </source>
</evidence>
<dbReference type="Proteomes" id="UP000015104">
    <property type="component" value="Unassembled WGS sequence"/>
</dbReference>